<feature type="compositionally biased region" description="Polar residues" evidence="1">
    <location>
        <begin position="376"/>
        <end position="394"/>
    </location>
</feature>
<name>A0A9W8B004_9FUNG</name>
<protein>
    <submittedName>
        <fullName evidence="3">Uncharacterized protein</fullName>
    </submittedName>
</protein>
<feature type="compositionally biased region" description="Polar residues" evidence="1">
    <location>
        <begin position="142"/>
        <end position="152"/>
    </location>
</feature>
<feature type="compositionally biased region" description="Polar residues" evidence="1">
    <location>
        <begin position="520"/>
        <end position="534"/>
    </location>
</feature>
<feature type="region of interest" description="Disordered" evidence="1">
    <location>
        <begin position="1647"/>
        <end position="1740"/>
    </location>
</feature>
<feature type="compositionally biased region" description="Polar residues" evidence="1">
    <location>
        <begin position="1537"/>
        <end position="1552"/>
    </location>
</feature>
<feature type="compositionally biased region" description="Low complexity" evidence="1">
    <location>
        <begin position="919"/>
        <end position="935"/>
    </location>
</feature>
<feature type="compositionally biased region" description="Polar residues" evidence="1">
    <location>
        <begin position="814"/>
        <end position="830"/>
    </location>
</feature>
<feature type="region of interest" description="Disordered" evidence="1">
    <location>
        <begin position="369"/>
        <end position="1292"/>
    </location>
</feature>
<feature type="transmembrane region" description="Helical" evidence="2">
    <location>
        <begin position="2376"/>
        <end position="2397"/>
    </location>
</feature>
<feature type="compositionally biased region" description="Basic and acidic residues" evidence="1">
    <location>
        <begin position="1656"/>
        <end position="1667"/>
    </location>
</feature>
<feature type="compositionally biased region" description="Polar residues" evidence="1">
    <location>
        <begin position="1236"/>
        <end position="1249"/>
    </location>
</feature>
<feature type="compositionally biased region" description="Basic residues" evidence="1">
    <location>
        <begin position="1"/>
        <end position="12"/>
    </location>
</feature>
<feature type="compositionally biased region" description="Polar residues" evidence="1">
    <location>
        <begin position="444"/>
        <end position="470"/>
    </location>
</feature>
<evidence type="ECO:0000256" key="1">
    <source>
        <dbReference type="SAM" id="MobiDB-lite"/>
    </source>
</evidence>
<feature type="compositionally biased region" description="Low complexity" evidence="1">
    <location>
        <begin position="1023"/>
        <end position="1034"/>
    </location>
</feature>
<feature type="compositionally biased region" description="Polar residues" evidence="1">
    <location>
        <begin position="864"/>
        <end position="882"/>
    </location>
</feature>
<feature type="compositionally biased region" description="Polar residues" evidence="1">
    <location>
        <begin position="710"/>
        <end position="720"/>
    </location>
</feature>
<feature type="compositionally biased region" description="Polar residues" evidence="1">
    <location>
        <begin position="2931"/>
        <end position="2942"/>
    </location>
</feature>
<dbReference type="Proteomes" id="UP001150925">
    <property type="component" value="Unassembled WGS sequence"/>
</dbReference>
<feature type="transmembrane region" description="Helical" evidence="2">
    <location>
        <begin position="2429"/>
        <end position="2448"/>
    </location>
</feature>
<feature type="compositionally biased region" description="Polar residues" evidence="1">
    <location>
        <begin position="591"/>
        <end position="622"/>
    </location>
</feature>
<feature type="compositionally biased region" description="Low complexity" evidence="1">
    <location>
        <begin position="50"/>
        <end position="60"/>
    </location>
</feature>
<proteinExistence type="predicted"/>
<dbReference type="OrthoDB" id="10261361at2759"/>
<comment type="caution">
    <text evidence="3">The sequence shown here is derived from an EMBL/GenBank/DDBJ whole genome shotgun (WGS) entry which is preliminary data.</text>
</comment>
<feature type="compositionally biased region" description="Polar residues" evidence="1">
    <location>
        <begin position="106"/>
        <end position="117"/>
    </location>
</feature>
<feature type="transmembrane region" description="Helical" evidence="2">
    <location>
        <begin position="2500"/>
        <end position="2519"/>
    </location>
</feature>
<feature type="region of interest" description="Disordered" evidence="1">
    <location>
        <begin position="1776"/>
        <end position="2074"/>
    </location>
</feature>
<evidence type="ECO:0000313" key="3">
    <source>
        <dbReference type="EMBL" id="KAJ1968787.1"/>
    </source>
</evidence>
<feature type="region of interest" description="Disordered" evidence="1">
    <location>
        <begin position="2126"/>
        <end position="2154"/>
    </location>
</feature>
<feature type="compositionally biased region" description="Basic and acidic residues" evidence="1">
    <location>
        <begin position="2224"/>
        <end position="2245"/>
    </location>
</feature>
<feature type="compositionally biased region" description="Low complexity" evidence="1">
    <location>
        <begin position="1113"/>
        <end position="1125"/>
    </location>
</feature>
<feature type="compositionally biased region" description="Pro residues" evidence="1">
    <location>
        <begin position="1813"/>
        <end position="1839"/>
    </location>
</feature>
<dbReference type="EMBL" id="JANBPY010000136">
    <property type="protein sequence ID" value="KAJ1968787.1"/>
    <property type="molecule type" value="Genomic_DNA"/>
</dbReference>
<sequence length="3236" mass="353586">MRRIIGKIRRRSGSGDNGEESSYDATQREEGSTDTPDVDPSYSPSRGYLPSSQQSQPSSSAVEGLDLAASATFPASVSAQPHPQDFNTYPQRYRSRSIPDPGGFSTDHTTAENSMNEPFSMATADLESFEQRLYGPSEQDPIPQSNSPSSYTLRRRWEHLLTTSIDRLTAATPSPPHTRERVRTSSPTTSHLVISIEDDVLTDMQQSISTPREGGSDPASSDFPPESSEGVNPNNFYILPQQRSQEFRRSDPPSASSERPQIPHRPLPEPLAATEPHNLESVEAGSPSGIDNQRLVRFAFEAARRRVTSDDGEVVEVAMVPQRPEGITDEEWSHYRQQIRVPVMLPIVETLPMQERFPLRHARELHRRLSAPSLEDPNSSHTSGESATIPMSQDSTRRRRKKHHPLDELYYAEAGSSSSSSAEKVSGEKVKPKEHPIVTRRKSLAQQRQQLQGDTPHQDDNSSQMGTQVSLLDLDQPQGLDDIEGNVSLEALTQEPSPMPSAKSVPPPEQQVHGYPQITDGPSDTSDTELSTPQRPLKDDPLSWAHPPVTTYPPYRPPGEVAPATPPQRRDSYSSIPRVPQLREAFEALASDSNESPITNPTLSSESVRNRASTPTIGSSGSFIKRAQSPSPAHIRAQRFTALPPPGTVPQLARVYDEYYEATRSSTPTGEESVLRDPSSFRSPSHMSQPGGGPNASGLGSPPTFPVLGSATSPRSSQTGLPPLPPPLGFPRPEPISGSSVSSGGSVQTRRPRSSSVYAGSLGSLQSSPGSGSPLSRKLSRYHHVSEANTQPMDAQAGDVSTFPGGVYPPYVSPSESTQRVTSRRMSSPVTAHLVHQAKRVSSTDFPAPPQVPAAGQQIPETPAPSSQSQVHSDNVTENQVPIKSLPAQPLSAEGMPATQQLPIPPAEPSPPEPPPMSPQVEPASSSLSNVSKSSPRNRLEVTSSSDENHGDSSRTSLRTTSDNDMSKLFPSAGSIPDVFQPPPDFKREKSSRRKSTSGPRQVQSEDKLPADIPPPLPPPPSADVLAAYASSLSPSPPTAAKPAPLEIPDTSTPQIAVTPPTPRRPSGVLPDSSKRPPTPPLPRHILESRESEAHLSTSLSRLPQERESLTCPPASSLPSNESSPIPSPIDGSVPIIQVHPPTPTPPIPSPYNSGSGSYTTGDQSLQVDARASTTTLPRRGSNEEDVPPPLPPLPPHLLTLSQASLVPDTSPTLTPKHLPPTATEDDSPPSGYVTAPSSRQTLQNQPQSPLDEESPAGAVDPLSELAARRSSSGTDPGIAMPDITDHTPQIPPQVVVGSVQSIVPDQPVAEVSRVSMALGNDSATSLAESMGASTVDDEKKVWSSGISEAGTPLESVAMPDVPSSHYVDERLASQDMSLSRFLPSEPPSPAASADEVMMDMERRNGVHTSPFRKPSPPLGDSVSSTPVPSSSSSSEVSRVFTPPYQVSLPKQSSPLRQEQPLSNLSASWSNKMGQGAPTLTPGGISSPMRQPTGSPSPVSATHLPPPPPPFIPTTYSGYSRPLPEPPGAAKVPDSLVHSSAPSTAHQSTALVVQSKLFSPLGPPPTAEVPSGESQPGLEKVSDGSNGSKPSPSRNSAIRPGWEGIMPIEVKHGEGVVVGPPTSELLRAQRGNIVKLFARRMWRSLFGQGKGQPSSELDKRVDSRDDLTQSQHALYDKYGPQDHPLGALGAGFTGHAIPTQPSPRPPQSGLPGERDSMDGNSKISRTESHHVPSLGSDYDDVVIKDGKVQVAPIPSRVPSPAPSKASRVTRLIFDSGRKSSASDASQLPWIKDSQLQIPSQPNLASRTSLGATPPFPLAENPPPSSTPPIPMPMPRPLTEPRPLEEATPPSSIVPTQLQATPESGPSFDSQGKVHQTGKKKGFWQRLVGGLVGGGATSRSNASGSTNGSHSYSRLTPPEETMRPSPVPLEESHYGGFPKSSENYPQMPNPDHHSNGSRPVMAPASSEHMAMPTPGGPPLLPPPPPPSPPGGGGGGDGGLGRSSSEGSNDDSWDSDEYEEKRGQMAFPGRDSNGNAHHPNSGDDPSHPSGPNIMGTLRGLFGGGKKKAPTPDFIPLQDTAHRADSAVSVAEGGPIMPMPQPQVGPPVAAETTPLVTPAELQETLRGRPAAADLSGGEGGGPPDDVHSEGKASSQFSEKHGCCGGLVSYVCAGIRAGGTRHGEVNRKAVELPPQFQRKAKPTSYLDLDRLLSEFPSARFAPIPPIECQHDQPITRDTVDGESDQSREDEASESTNHRHVSGSNLSGGEHKLPPATDLPMFPPFNVLPPNTTVDLLRKNGGNFEKSSGWTFRTSLLYTAIENMGPLSLLVSNLMKLEIIRDFLQLISVFLHSIDEQSSGFIRTVFRDIPQFISLNWSETWGQAIIFFVLFSVVAFIATFTFRMTKKRVPQADAEGLEVVTWNMKSRKSSRTRNIAIVFTVATLYLPLSKLALEALVWDDKFWPVANPYITNDNPSLPSLGPATEFRNAYDFCYTTTMRTNGANAAWAVLLLAVFCILGVSFYFPWAVRQLVKRTLPVSKNYDAQGEKRDSAIAEYKSALEKDESPYNCLYNMYYPESAGHKAVVMFNKFIYLIITVLVSKDNCVFRDAPRHTLDIVRQVLIALYSTGLLIMHWQVQPFLSTSQNLSEFISRIAQLLTGYLGLITVMHKGAKTTVGIIIFTFNVLAGIFIAYLTLLQLESFRRWIARIRRKLRLTQEVMEATVHDGLDILKERLWQETWTALLLTCHEFRLSEKDEVSFSESSQRPPYLVDFKGTVAERHLENIRILGHIGLSDYKRLIVVPQTYRMQMLCHTIISYLVGPDMFYYPRDISLSSITTFFGKAYVIPFPFSLVFVYDEDPEVVMVLQSEEELGRYVELNSKPEIRRRKEIRLMLRALDDQTVARPFQRKRYPAHAVVHNTMRNTLRRAANRDMERSVSASREYQSPSIQEGVHPDLEQGEPRSPIKFKPHIRYHEGTCIIHRVKKSKWQGEYNMNAGFQVQILYGLGEGFYQPGKAKAVDERCAIGPHRLGIESTFAMSPQLAHLLRSNEGLVRDRYPKMVDLMNQYRRSYQDEFRRKRHTLSYDFLIRVFHTPQISQSDLWDYLEREEQNPLLHGIRDHHFSDIQFLYQRMQYVTHHAVALYWYLFWDDVFRMNQDIVPEFQKHKAYFSPYYPSSIAYVPMPRAHLVKFLQQFKLWHPPGQRGFFHNGLLNQLYSRLNQLVFGEEVPVFKGSTSSRMGQQH</sequence>
<feature type="compositionally biased region" description="Basic and acidic residues" evidence="1">
    <location>
        <begin position="425"/>
        <end position="437"/>
    </location>
</feature>
<feature type="compositionally biased region" description="Pro residues" evidence="1">
    <location>
        <begin position="903"/>
        <end position="918"/>
    </location>
</feature>
<feature type="region of interest" description="Disordered" evidence="1">
    <location>
        <begin position="2923"/>
        <end position="2957"/>
    </location>
</feature>
<keyword evidence="2" id="KW-0472">Membrane</keyword>
<feature type="compositionally biased region" description="Polar residues" evidence="1">
    <location>
        <begin position="73"/>
        <end position="90"/>
    </location>
</feature>
<feature type="region of interest" description="Disordered" evidence="1">
    <location>
        <begin position="1"/>
        <end position="272"/>
    </location>
</feature>
<evidence type="ECO:0000256" key="2">
    <source>
        <dbReference type="SAM" id="Phobius"/>
    </source>
</evidence>
<keyword evidence="2" id="KW-1133">Transmembrane helix</keyword>
<gene>
    <name evidence="3" type="ORF">IWQ62_001032</name>
</gene>
<reference evidence="3" key="1">
    <citation type="submission" date="2022-07" db="EMBL/GenBank/DDBJ databases">
        <title>Phylogenomic reconstructions and comparative analyses of Kickxellomycotina fungi.</title>
        <authorList>
            <person name="Reynolds N.K."/>
            <person name="Stajich J.E."/>
            <person name="Barry K."/>
            <person name="Grigoriev I.V."/>
            <person name="Crous P."/>
            <person name="Smith M.E."/>
        </authorList>
    </citation>
    <scope>NUCLEOTIDE SEQUENCE</scope>
    <source>
        <strain evidence="3">RSA 1196</strain>
    </source>
</reference>
<feature type="compositionally biased region" description="Low complexity" evidence="1">
    <location>
        <begin position="412"/>
        <end position="424"/>
    </location>
</feature>
<evidence type="ECO:0000313" key="4">
    <source>
        <dbReference type="Proteomes" id="UP001150925"/>
    </source>
</evidence>
<keyword evidence="4" id="KW-1185">Reference proteome</keyword>
<feature type="compositionally biased region" description="Low complexity" evidence="1">
    <location>
        <begin position="1422"/>
        <end position="1438"/>
    </location>
</feature>
<feature type="compositionally biased region" description="Pro residues" evidence="1">
    <location>
        <begin position="1973"/>
        <end position="1988"/>
    </location>
</feature>
<feature type="compositionally biased region" description="Pro residues" evidence="1">
    <location>
        <begin position="722"/>
        <end position="734"/>
    </location>
</feature>
<feature type="compositionally biased region" description="Acidic residues" evidence="1">
    <location>
        <begin position="2006"/>
        <end position="2016"/>
    </location>
</feature>
<feature type="compositionally biased region" description="Low complexity" evidence="1">
    <location>
        <begin position="760"/>
        <end position="777"/>
    </location>
</feature>
<feature type="compositionally biased region" description="Polar residues" evidence="1">
    <location>
        <begin position="1850"/>
        <end position="1873"/>
    </location>
</feature>
<feature type="compositionally biased region" description="Pro residues" evidence="1">
    <location>
        <begin position="1141"/>
        <end position="1150"/>
    </location>
</feature>
<feature type="compositionally biased region" description="Polar residues" evidence="1">
    <location>
        <begin position="1202"/>
        <end position="1214"/>
    </location>
</feature>
<keyword evidence="2" id="KW-0812">Transmembrane</keyword>
<feature type="compositionally biased region" description="Pro residues" evidence="1">
    <location>
        <begin position="1012"/>
        <end position="1022"/>
    </location>
</feature>
<organism evidence="3 4">
    <name type="scientific">Dispira parvispora</name>
    <dbReference type="NCBI Taxonomy" id="1520584"/>
    <lineage>
        <taxon>Eukaryota</taxon>
        <taxon>Fungi</taxon>
        <taxon>Fungi incertae sedis</taxon>
        <taxon>Zoopagomycota</taxon>
        <taxon>Kickxellomycotina</taxon>
        <taxon>Dimargaritomycetes</taxon>
        <taxon>Dimargaritales</taxon>
        <taxon>Dimargaritaceae</taxon>
        <taxon>Dispira</taxon>
    </lineage>
</organism>
<feature type="compositionally biased region" description="Polar residues" evidence="1">
    <location>
        <begin position="1793"/>
        <end position="1810"/>
    </location>
</feature>
<feature type="region of interest" description="Disordered" evidence="1">
    <location>
        <begin position="2218"/>
        <end position="2270"/>
    </location>
</feature>
<feature type="compositionally biased region" description="Polar residues" evidence="1">
    <location>
        <begin position="1896"/>
        <end position="1913"/>
    </location>
</feature>
<accession>A0A9W8B004</accession>
<feature type="compositionally biased region" description="Polar residues" evidence="1">
    <location>
        <begin position="1583"/>
        <end position="1596"/>
    </location>
</feature>
<feature type="compositionally biased region" description="Polar residues" evidence="1">
    <location>
        <begin position="1152"/>
        <end position="1177"/>
    </location>
</feature>
<feature type="compositionally biased region" description="Basic and acidic residues" evidence="1">
    <location>
        <begin position="1085"/>
        <end position="1094"/>
    </location>
</feature>
<feature type="transmembrane region" description="Helical" evidence="2">
    <location>
        <begin position="2669"/>
        <end position="2690"/>
    </location>
</feature>
<feature type="compositionally biased region" description="Low complexity" evidence="1">
    <location>
        <begin position="735"/>
        <end position="747"/>
    </location>
</feature>
<feature type="compositionally biased region" description="Low complexity" evidence="1">
    <location>
        <begin position="471"/>
        <end position="480"/>
    </location>
</feature>
<feature type="compositionally biased region" description="Polar residues" evidence="1">
    <location>
        <begin position="1449"/>
        <end position="1473"/>
    </location>
</feature>
<feature type="compositionally biased region" description="Gly residues" evidence="1">
    <location>
        <begin position="1989"/>
        <end position="1999"/>
    </location>
</feature>
<feature type="region of interest" description="Disordered" evidence="1">
    <location>
        <begin position="1378"/>
        <end position="1601"/>
    </location>
</feature>